<dbReference type="EMBL" id="KZ857382">
    <property type="protein sequence ID" value="RDX55625.1"/>
    <property type="molecule type" value="Genomic_DNA"/>
</dbReference>
<keyword evidence="3" id="KW-1185">Reference proteome</keyword>
<evidence type="ECO:0000256" key="1">
    <source>
        <dbReference type="SAM" id="MobiDB-lite"/>
    </source>
</evidence>
<gene>
    <name evidence="2" type="ORF">OH76DRAFT_756797</name>
</gene>
<evidence type="ECO:0000313" key="2">
    <source>
        <dbReference type="EMBL" id="RDX55625.1"/>
    </source>
</evidence>
<dbReference type="AlphaFoldDB" id="A0A371DSY4"/>
<sequence>MNESSLNRARPGVVMSRSINNHMGFTTGGVQSRGKNPVHHHMHWLQEESLAGLCGYRSKARMTGRSAGIRHPFLGGVQSTAYRAFRSPRRDSRNSNCHLASLPHFGGNGSRIQYVQPPQNQRRTLAHRHLLGGVRPCGAPTTDQHLVPWTVKCAGSRITSAAQRRFRSFDASAQHAVDVSPCQRFALPRVPELDQAIVREPDGDLNGRHNNSRSWQTSMNIYMTMPGYIPLARRMTRRMRRTLKLGLKPSLGKFNQ</sequence>
<feature type="region of interest" description="Disordered" evidence="1">
    <location>
        <begin position="87"/>
        <end position="110"/>
    </location>
</feature>
<organism evidence="2 3">
    <name type="scientific">Lentinus brumalis</name>
    <dbReference type="NCBI Taxonomy" id="2498619"/>
    <lineage>
        <taxon>Eukaryota</taxon>
        <taxon>Fungi</taxon>
        <taxon>Dikarya</taxon>
        <taxon>Basidiomycota</taxon>
        <taxon>Agaricomycotina</taxon>
        <taxon>Agaricomycetes</taxon>
        <taxon>Polyporales</taxon>
        <taxon>Polyporaceae</taxon>
        <taxon>Lentinus</taxon>
    </lineage>
</organism>
<accession>A0A371DSY4</accession>
<name>A0A371DSY4_9APHY</name>
<evidence type="ECO:0000313" key="3">
    <source>
        <dbReference type="Proteomes" id="UP000256964"/>
    </source>
</evidence>
<protein>
    <submittedName>
        <fullName evidence="2">Uncharacterized protein</fullName>
    </submittedName>
</protein>
<reference evidence="2 3" key="1">
    <citation type="journal article" date="2018" name="Biotechnol. Biofuels">
        <title>Integrative visual omics of the white-rot fungus Polyporus brumalis exposes the biotechnological potential of its oxidative enzymes for delignifying raw plant biomass.</title>
        <authorList>
            <person name="Miyauchi S."/>
            <person name="Rancon A."/>
            <person name="Drula E."/>
            <person name="Hage H."/>
            <person name="Chaduli D."/>
            <person name="Favel A."/>
            <person name="Grisel S."/>
            <person name="Henrissat B."/>
            <person name="Herpoel-Gimbert I."/>
            <person name="Ruiz-Duenas F.J."/>
            <person name="Chevret D."/>
            <person name="Hainaut M."/>
            <person name="Lin J."/>
            <person name="Wang M."/>
            <person name="Pangilinan J."/>
            <person name="Lipzen A."/>
            <person name="Lesage-Meessen L."/>
            <person name="Navarro D."/>
            <person name="Riley R."/>
            <person name="Grigoriev I.V."/>
            <person name="Zhou S."/>
            <person name="Raouche S."/>
            <person name="Rosso M.N."/>
        </authorList>
    </citation>
    <scope>NUCLEOTIDE SEQUENCE [LARGE SCALE GENOMIC DNA]</scope>
    <source>
        <strain evidence="2 3">BRFM 1820</strain>
    </source>
</reference>
<dbReference type="Proteomes" id="UP000256964">
    <property type="component" value="Unassembled WGS sequence"/>
</dbReference>
<proteinExistence type="predicted"/>